<dbReference type="InterPro" id="IPR045545">
    <property type="entry name" value="PHYIP/PHIPL_C"/>
</dbReference>
<dbReference type="Proteomes" id="UP000507470">
    <property type="component" value="Unassembled WGS sequence"/>
</dbReference>
<gene>
    <name evidence="2" type="ORF">MCOR_46044</name>
</gene>
<dbReference type="Pfam" id="PF19281">
    <property type="entry name" value="PHYHIP_C"/>
    <property type="match status" value="1"/>
</dbReference>
<evidence type="ECO:0000259" key="1">
    <source>
        <dbReference type="Pfam" id="PF19281"/>
    </source>
</evidence>
<organism evidence="2 3">
    <name type="scientific">Mytilus coruscus</name>
    <name type="common">Sea mussel</name>
    <dbReference type="NCBI Taxonomy" id="42192"/>
    <lineage>
        <taxon>Eukaryota</taxon>
        <taxon>Metazoa</taxon>
        <taxon>Spiralia</taxon>
        <taxon>Lophotrochozoa</taxon>
        <taxon>Mollusca</taxon>
        <taxon>Bivalvia</taxon>
        <taxon>Autobranchia</taxon>
        <taxon>Pteriomorphia</taxon>
        <taxon>Mytilida</taxon>
        <taxon>Mytiloidea</taxon>
        <taxon>Mytilidae</taxon>
        <taxon>Mytilinae</taxon>
        <taxon>Mytilus</taxon>
    </lineage>
</organism>
<keyword evidence="3" id="KW-1185">Reference proteome</keyword>
<dbReference type="EMBL" id="CACVKT020008127">
    <property type="protein sequence ID" value="CAC5413105.1"/>
    <property type="molecule type" value="Genomic_DNA"/>
</dbReference>
<proteinExistence type="predicted"/>
<dbReference type="PANTHER" id="PTHR15698:SF10">
    <property type="entry name" value="PHYTANOYL-COA HYDROXYLASE-INTERACTING PROTEIN-LIKE C-TERMINAL DOMAIN-CONTAINING PROTEIN"/>
    <property type="match status" value="1"/>
</dbReference>
<name>A0A6J8E0K5_MYTCO</name>
<dbReference type="AlphaFoldDB" id="A0A6J8E0K5"/>
<dbReference type="OrthoDB" id="6101761at2759"/>
<evidence type="ECO:0000313" key="2">
    <source>
        <dbReference type="EMBL" id="CAC5413105.1"/>
    </source>
</evidence>
<feature type="domain" description="Phytanoyl-CoA hydroxylase-interacting protein-like C-terminal" evidence="1">
    <location>
        <begin position="276"/>
        <end position="443"/>
    </location>
</feature>
<protein>
    <recommendedName>
        <fullName evidence="1">Phytanoyl-CoA hydroxylase-interacting protein-like C-terminal domain-containing protein</fullName>
    </recommendedName>
</protein>
<dbReference type="InterPro" id="IPR042868">
    <property type="entry name" value="PHYHIP/PHYHIPL"/>
</dbReference>
<sequence>MYICNNTRNDDAPLPQRYAYGIYINSQSNTFLFNAQLCGNRRFDLIIQWPTQLTIDVLYMLIVDNLSGGSVTIFLNPSKRKFCSSLEFSPESSNYNICIYGLTVKETEYGRFYQLCSHSRGKLKGLKVADTGISDITMNFEMKETNVVELPMKHNMKKPMNVTVLRCPPASYTIIQSDTKSSEVFTHVLFLKQPNQTFVFILNSFQTIFPLPLNLESGTWTEIQMLRLSRQNCSTNKHMIAVTVHHSHVISFKTYLSMDDYKQLYILALEYLYGKNTSAQQCKPIEFFYRNKSEQYYKDILKSTSGEMIPYTKDNNGDQGSIINGAINGLFYSTLLGPKSKPPPISFYGPVRLHLKANIIFTENCNIYFSDFYCHYEQHYVTIVLTRKGSPEDDFCNTHLLMMDKDDNPFMKLSRNINGLKTVMATMGIVVEVFYTESVNIRSFLQWGHGYMSKTVLMGRGRSKPEGIPKNENCNKCNLSHKK</sequence>
<evidence type="ECO:0000313" key="3">
    <source>
        <dbReference type="Proteomes" id="UP000507470"/>
    </source>
</evidence>
<reference evidence="2 3" key="1">
    <citation type="submission" date="2020-06" db="EMBL/GenBank/DDBJ databases">
        <authorList>
            <person name="Li R."/>
            <person name="Bekaert M."/>
        </authorList>
    </citation>
    <scope>NUCLEOTIDE SEQUENCE [LARGE SCALE GENOMIC DNA]</scope>
    <source>
        <strain evidence="3">wild</strain>
    </source>
</reference>
<dbReference type="PANTHER" id="PTHR15698">
    <property type="entry name" value="PROTEIN CBG15099"/>
    <property type="match status" value="1"/>
</dbReference>
<accession>A0A6J8E0K5</accession>